<accession>A0A915D7T1</accession>
<proteinExistence type="predicted"/>
<dbReference type="Proteomes" id="UP000887574">
    <property type="component" value="Unplaced"/>
</dbReference>
<sequence length="102" mass="11622">MRVRGLKPCFCQCWPAMKSSAMAEEHHFVFEDYSTEMASTCGIIQMSDKRKPKQFGGRITFVEDPPQVFAYLDESSAREEGEWKIGCAITLKIPKNVSEPTR</sequence>
<organism evidence="1 2">
    <name type="scientific">Ditylenchus dipsaci</name>
    <dbReference type="NCBI Taxonomy" id="166011"/>
    <lineage>
        <taxon>Eukaryota</taxon>
        <taxon>Metazoa</taxon>
        <taxon>Ecdysozoa</taxon>
        <taxon>Nematoda</taxon>
        <taxon>Chromadorea</taxon>
        <taxon>Rhabditida</taxon>
        <taxon>Tylenchina</taxon>
        <taxon>Tylenchomorpha</taxon>
        <taxon>Sphaerularioidea</taxon>
        <taxon>Anguinidae</taxon>
        <taxon>Anguininae</taxon>
        <taxon>Ditylenchus</taxon>
    </lineage>
</organism>
<evidence type="ECO:0000313" key="1">
    <source>
        <dbReference type="Proteomes" id="UP000887574"/>
    </source>
</evidence>
<keyword evidence="1" id="KW-1185">Reference proteome</keyword>
<reference evidence="2" key="1">
    <citation type="submission" date="2022-11" db="UniProtKB">
        <authorList>
            <consortium name="WormBaseParasite"/>
        </authorList>
    </citation>
    <scope>IDENTIFICATION</scope>
</reference>
<dbReference type="WBParaSite" id="jg16918">
    <property type="protein sequence ID" value="jg16918"/>
    <property type="gene ID" value="jg16918"/>
</dbReference>
<protein>
    <submittedName>
        <fullName evidence="2">Uncharacterized protein</fullName>
    </submittedName>
</protein>
<evidence type="ECO:0000313" key="2">
    <source>
        <dbReference type="WBParaSite" id="jg16918"/>
    </source>
</evidence>
<dbReference type="AlphaFoldDB" id="A0A915D7T1"/>
<name>A0A915D7T1_9BILA</name>